<evidence type="ECO:0000256" key="2">
    <source>
        <dbReference type="ARBA" id="ARBA00004308"/>
    </source>
</evidence>
<evidence type="ECO:0000256" key="9">
    <source>
        <dbReference type="ARBA" id="ARBA00023180"/>
    </source>
</evidence>
<comment type="catalytic activity">
    <reaction evidence="1">
        <text>Hydrolysis of terminal, non-reducing (1-&gt;4)-linked alpha-D-glucose residues with release of alpha-D-glucose.</text>
        <dbReference type="EC" id="3.2.1.20"/>
    </reaction>
</comment>
<dbReference type="GO" id="GO:0016324">
    <property type="term" value="C:apical plasma membrane"/>
    <property type="evidence" value="ECO:0007669"/>
    <property type="project" value="UniProtKB-SubCell"/>
</dbReference>
<dbReference type="GO" id="GO:0005975">
    <property type="term" value="P:carbohydrate metabolic process"/>
    <property type="evidence" value="ECO:0007669"/>
    <property type="project" value="InterPro"/>
</dbReference>
<comment type="caution">
    <text evidence="12">Lacks conserved residue(s) required for the propagation of feature annotation.</text>
</comment>
<keyword evidence="10" id="KW-0326">Glycosidase</keyword>
<dbReference type="Gene3D" id="2.60.40.1760">
    <property type="entry name" value="glycosyl hydrolase (family 31)"/>
    <property type="match status" value="2"/>
</dbReference>
<dbReference type="InterPro" id="IPR017853">
    <property type="entry name" value="GH"/>
</dbReference>
<dbReference type="PROSITE" id="PS00025">
    <property type="entry name" value="P_TREFOIL_1"/>
    <property type="match status" value="1"/>
</dbReference>
<dbReference type="Gene3D" id="2.60.40.1180">
    <property type="entry name" value="Golgi alpha-mannosidase II"/>
    <property type="match status" value="4"/>
</dbReference>
<evidence type="ECO:0000256" key="8">
    <source>
        <dbReference type="ARBA" id="ARBA00023157"/>
    </source>
</evidence>
<dbReference type="SUPFAM" id="SSF74650">
    <property type="entry name" value="Galactose mutarotase-like"/>
    <property type="match status" value="2"/>
</dbReference>
<evidence type="ECO:0000256" key="13">
    <source>
        <dbReference type="SAM" id="Phobius"/>
    </source>
</evidence>
<dbReference type="Gene3D" id="4.10.110.10">
    <property type="entry name" value="Spasmolytic Protein, domain 1"/>
    <property type="match status" value="2"/>
</dbReference>
<dbReference type="RefSeq" id="XP_032830841.1">
    <property type="nucleotide sequence ID" value="XM_032974950.1"/>
</dbReference>
<dbReference type="RefSeq" id="XP_032830843.1">
    <property type="nucleotide sequence ID" value="XM_032974952.1"/>
</dbReference>
<evidence type="ECO:0000313" key="21">
    <source>
        <dbReference type="RefSeq" id="XP_032830846.1"/>
    </source>
</evidence>
<evidence type="ECO:0000256" key="7">
    <source>
        <dbReference type="ARBA" id="ARBA00023136"/>
    </source>
</evidence>
<dbReference type="CDD" id="cd00111">
    <property type="entry name" value="Trefoil"/>
    <property type="match status" value="2"/>
</dbReference>
<dbReference type="InterPro" id="IPR030458">
    <property type="entry name" value="Glyco_hydro_31_AS"/>
</dbReference>
<feature type="domain" description="P-type" evidence="14">
    <location>
        <begin position="42"/>
        <end position="89"/>
    </location>
</feature>
<dbReference type="InterPro" id="IPR011013">
    <property type="entry name" value="Gal_mutarotase_sf_dom"/>
</dbReference>
<dbReference type="RefSeq" id="XP_032830845.1">
    <property type="nucleotide sequence ID" value="XM_032974954.1"/>
</dbReference>
<dbReference type="InterPro" id="IPR025887">
    <property type="entry name" value="Glyco_hydro_31_N_dom"/>
</dbReference>
<dbReference type="SUPFAM" id="SSF51445">
    <property type="entry name" value="(Trans)glycosidases"/>
    <property type="match status" value="2"/>
</dbReference>
<keyword evidence="7 13" id="KW-0472">Membrane</keyword>
<dbReference type="FunFam" id="3.20.20.80:FF:000016">
    <property type="entry name" value="Maltase-glucoamylase, intestinal"/>
    <property type="match status" value="2"/>
</dbReference>
<dbReference type="GO" id="GO:0004558">
    <property type="term" value="F:alpha-1,4-glucosidase activity"/>
    <property type="evidence" value="ECO:0007669"/>
    <property type="project" value="TreeGrafter"/>
</dbReference>
<evidence type="ECO:0000256" key="10">
    <source>
        <dbReference type="ARBA" id="ARBA00023295"/>
    </source>
</evidence>
<evidence type="ECO:0000256" key="4">
    <source>
        <dbReference type="ARBA" id="ARBA00012741"/>
    </source>
</evidence>
<evidence type="ECO:0000313" key="15">
    <source>
        <dbReference type="Proteomes" id="UP001318040"/>
    </source>
</evidence>
<dbReference type="GO" id="GO:0030246">
    <property type="term" value="F:carbohydrate binding"/>
    <property type="evidence" value="ECO:0007669"/>
    <property type="project" value="InterPro"/>
</dbReference>
<evidence type="ECO:0000256" key="5">
    <source>
        <dbReference type="ARBA" id="ARBA00022729"/>
    </source>
</evidence>
<proteinExistence type="inferred from homology"/>
<evidence type="ECO:0000256" key="1">
    <source>
        <dbReference type="ARBA" id="ARBA00001657"/>
    </source>
</evidence>
<evidence type="ECO:0000313" key="24">
    <source>
        <dbReference type="RefSeq" id="XP_032830849.1"/>
    </source>
</evidence>
<feature type="domain" description="P-type" evidence="14">
    <location>
        <begin position="908"/>
        <end position="955"/>
    </location>
</feature>
<dbReference type="PANTHER" id="PTHR22762">
    <property type="entry name" value="ALPHA-GLUCOSIDASE"/>
    <property type="match status" value="1"/>
</dbReference>
<comment type="similarity">
    <text evidence="3">Belongs to the glycosyl hydrolase 31 family.</text>
</comment>
<dbReference type="RefSeq" id="XP_032830849.1">
    <property type="nucleotide sequence ID" value="XM_032974958.1"/>
</dbReference>
<dbReference type="InterPro" id="IPR030459">
    <property type="entry name" value="Glyco_hydro_31_CS"/>
</dbReference>
<dbReference type="InterPro" id="IPR013780">
    <property type="entry name" value="Glyco_hydro_b"/>
</dbReference>
<keyword evidence="13" id="KW-0812">Transmembrane</keyword>
<evidence type="ECO:0000259" key="14">
    <source>
        <dbReference type="PROSITE" id="PS51448"/>
    </source>
</evidence>
<dbReference type="RefSeq" id="XP_032830846.1">
    <property type="nucleotide sequence ID" value="XM_032974955.1"/>
</dbReference>
<dbReference type="RefSeq" id="XP_032830840.1">
    <property type="nucleotide sequence ID" value="XM_032974949.1"/>
</dbReference>
<evidence type="ECO:0000313" key="16">
    <source>
        <dbReference type="RefSeq" id="XP_032830840.1"/>
    </source>
</evidence>
<keyword evidence="5" id="KW-0732">Signal</keyword>
<dbReference type="PROSITE" id="PS51448">
    <property type="entry name" value="P_TREFOIL_2"/>
    <property type="match status" value="2"/>
</dbReference>
<dbReference type="FunFam" id="2.60.40.1180:FF:000001">
    <property type="entry name" value="Maltase-glucoamylase, intestinal"/>
    <property type="match status" value="2"/>
</dbReference>
<reference evidence="16 17" key="1">
    <citation type="submission" date="2025-04" db="UniProtKB">
        <authorList>
            <consortium name="RefSeq"/>
        </authorList>
    </citation>
    <scope>IDENTIFICATION</scope>
    <source>
        <tissue evidence="16 17">Sperm</tissue>
    </source>
</reference>
<dbReference type="FunFam" id="2.60.40.1760:FF:000001">
    <property type="entry name" value="Maltase-glucoamylase, intestinal"/>
    <property type="match status" value="2"/>
</dbReference>
<dbReference type="PANTHER" id="PTHR22762:SF133">
    <property type="entry name" value="P-TYPE DOMAIN-CONTAINING PROTEIN"/>
    <property type="match status" value="1"/>
</dbReference>
<dbReference type="CDD" id="cd06602">
    <property type="entry name" value="GH31_MGAM_SI_GAA"/>
    <property type="match status" value="2"/>
</dbReference>
<gene>
    <name evidence="16 17 18 19 20 21 22 23 24" type="primary">LOC116954442</name>
</gene>
<keyword evidence="9" id="KW-0325">Glycoprotein</keyword>
<evidence type="ECO:0000313" key="18">
    <source>
        <dbReference type="RefSeq" id="XP_032830843.1"/>
    </source>
</evidence>
<accession>A0AAJ7XF08</accession>
<dbReference type="InterPro" id="IPR048395">
    <property type="entry name" value="Glyco_hydro_31_C"/>
</dbReference>
<evidence type="ECO:0000313" key="22">
    <source>
        <dbReference type="RefSeq" id="XP_032830847.1"/>
    </source>
</evidence>
<dbReference type="SMART" id="SM00018">
    <property type="entry name" value="PD"/>
    <property type="match status" value="2"/>
</dbReference>
<keyword evidence="6" id="KW-0378">Hydrolase</keyword>
<dbReference type="RefSeq" id="XP_032830848.1">
    <property type="nucleotide sequence ID" value="XM_032974957.1"/>
</dbReference>
<sequence>MGRRFSGLEVILITISVLFMVAAVALIVVMFVQQPDSAAVEPSCTDPIVDAMRFDCHPDAKASQESCEARGCCWKESGTPNVPWCFYLKNSGGYDIVGSSKTPAGFKYELNSNPAPVRFGGDIINRLLLEVELQTKTKLHFKITDATASRFEVPLVPRFTGVAASETLYGVEVTEKPFGIRVIRKATNIVLFDSSVNPMRFSDQFLQISTLLPSPSIYGLGEHVHQNYRHSTQWKTWPMFTRDAFPNGGTHNLYGHHPFYMCLDSASGSAFGVFLLNLNAMDVTIQPTPALTYRTIGGVLDFYIFLGPSPEEVVQQYHELIGKPMMPAYWALGFQLSRWGYTSLQDVQETVERNRATGMPYDVQYTDIDSMEDRKDFTYDMRKWADLPAFVKDLHDHNQRYVIILDPAIGTSRRRNGSDYIPYVTGTERGAWVNESDGSTPLVGEVWPGLTVFPDYTNPICVRWWVEQCEQFFNEVPYDGFWIDMNEVSNFVQGSVNGCKDNKWNHPAYVPSILDGLLYSKTLCMDAVHTLGRHYDVHSLYGHYMSLATHEAIVRIFGEEKRSIIYSRSTVPGSGSYAGHWLGDNGANWNDIKWAIPGMFEFNLFGFPYIGADICGFFDEPSEELCRRWMQVGAFYPFCRNHNAETYQHQDPASFGANSLLVNSSISALTIRYTLLPYLYTLFHHVHTQGGTVVRPLLHEFPSDQETWGIDRQFLWGAAFLITPVLDPGTTEVQGYIPDGQWYDYETGKLVSKNRQQYTFSIPDDKISLLVRGGHILATQQPATRTDLSRKNPMGLIIAMDADFKAQGNLFWDDGETRDSFQKNKYLYYTFECTDNLLRVTMAGGYTDPDGINIDELRLLGLRSPIGSAKVISSEGGEVIIPTNQVSFDKFNRVGHIRGLGMRLGSGYEVQWEYTEEELFDCYPEANASKSTCESRGCIWKEHTTPGMPWCIYDGGYGYEATGAPTPTAMGQRVVIKRNAGYPRRYHSGSNPTVETLNVDVEFFSNHSLRVKIYDPAKARYEVPVPLNKPNVPGGTAASRLYHVEFVDSPFGIRIIRKSTGKVIWNSQAPGFTFTDRFIQMSALLPSENIYGFGETEHDTFKLKLNWETWGYFSKDQPPGYRANAYGVHPYYMSVEDGANAHSVLLFNSNAMDIVLQPNPAVTYRTTGGILDFYFTLGPSPEEVTQQYTALIGRPAMPPYWSLGFQLCRYGYANDTEILNLYNDMKAAGVPYDTQYGDIDYMVRQLDFTLNKEKFGNFPNLIRHMHDEGMRIIIILDPAIAANETEPYPAYIRGVENDVYMKRPDGQIMFGKVWPDYPHVEVNDTQDWDYQVEHYRAYAAMPDFFRERTARWWQREIEEFYRNPTTPADSMEFDGLWIDMNEPASFVHGSTSGCEDKDLNEPPYMPHLTQQDVFWGLQHKTMCMEALHELPDGSKVQHYNVHSLYGWSQTKPTLDALHNVTGKRGIVVTRSTFPGSGQWSGHWLGDNSARWDNLDKSIIGMMEFSLFGITYTGADICGFFGDSNYDLCARWMQLGAFYPYSRNHNGKGNIRQDPVAWDTAFAEMSKRVLEIRYSLLPYLYTLMHEAHAHGSTVVRPLLHEFLSDNETWAISKQFLWGPALLITPVLEEEKVTVRGYVPDARWYDYQTGAQLTERKEYKEMNAPWDTINLHVRGGYILPTQQPANTTKYSRQKPMSLLVAPDSSGTATGSLFWDDGDGIDTFETQKYFLTTFQVTKNGTVSTLRNRLAHDGAESDAAGLVLESVKVLGIATATITSAKLDIDSSGTFQNVTISQVSGTQILIIELQGQIVPLTSAFTITWE</sequence>
<dbReference type="InterPro" id="IPR000322">
    <property type="entry name" value="Glyco_hydro_31_TIM"/>
</dbReference>
<dbReference type="SUPFAM" id="SSF51011">
    <property type="entry name" value="Glycosyl hydrolase domain"/>
    <property type="match status" value="2"/>
</dbReference>
<dbReference type="Gene3D" id="3.20.20.80">
    <property type="entry name" value="Glycosidases"/>
    <property type="match status" value="2"/>
</dbReference>
<evidence type="ECO:0000256" key="3">
    <source>
        <dbReference type="ARBA" id="ARBA00007806"/>
    </source>
</evidence>
<dbReference type="InterPro" id="IPR044913">
    <property type="entry name" value="P_trefoil_dom_sf"/>
</dbReference>
<protein>
    <recommendedName>
        <fullName evidence="4">alpha-glucosidase</fullName>
        <ecNumber evidence="4">3.2.1.20</ecNumber>
    </recommendedName>
    <alternativeName>
        <fullName evidence="11">Maltase</fullName>
    </alternativeName>
</protein>
<evidence type="ECO:0000313" key="23">
    <source>
        <dbReference type="RefSeq" id="XP_032830848.1"/>
    </source>
</evidence>
<keyword evidence="15" id="KW-1185">Reference proteome</keyword>
<dbReference type="CDD" id="cd14752">
    <property type="entry name" value="GH31_N"/>
    <property type="match status" value="2"/>
</dbReference>
<evidence type="ECO:0000256" key="11">
    <source>
        <dbReference type="ARBA" id="ARBA00041343"/>
    </source>
</evidence>
<keyword evidence="13" id="KW-1133">Transmembrane helix</keyword>
<dbReference type="RefSeq" id="XP_032830847.1">
    <property type="nucleotide sequence ID" value="XM_032974956.1"/>
</dbReference>
<dbReference type="EC" id="3.2.1.20" evidence="4"/>
<dbReference type="InterPro" id="IPR000519">
    <property type="entry name" value="P_trefoil_dom"/>
</dbReference>
<dbReference type="KEGG" id="pmrn:116954442"/>
<keyword evidence="8" id="KW-1015">Disulfide bond</keyword>
<evidence type="ECO:0000313" key="19">
    <source>
        <dbReference type="RefSeq" id="XP_032830844.1"/>
    </source>
</evidence>
<dbReference type="Pfam" id="PF21365">
    <property type="entry name" value="Glyco_hydro_31_3rd"/>
    <property type="match status" value="2"/>
</dbReference>
<feature type="transmembrane region" description="Helical" evidence="13">
    <location>
        <begin position="12"/>
        <end position="32"/>
    </location>
</feature>
<dbReference type="Pfam" id="PF01055">
    <property type="entry name" value="Glyco_hydro_31_2nd"/>
    <property type="match status" value="2"/>
</dbReference>
<evidence type="ECO:0000313" key="17">
    <source>
        <dbReference type="RefSeq" id="XP_032830841.1"/>
    </source>
</evidence>
<dbReference type="Pfam" id="PF13802">
    <property type="entry name" value="Gal_mutarotas_2"/>
    <property type="match status" value="1"/>
</dbReference>
<comment type="subcellular location">
    <subcellularLocation>
        <location evidence="2">Endomembrane system</location>
    </subcellularLocation>
</comment>
<evidence type="ECO:0000256" key="6">
    <source>
        <dbReference type="ARBA" id="ARBA00022801"/>
    </source>
</evidence>
<dbReference type="Pfam" id="PF00088">
    <property type="entry name" value="Trefoil"/>
    <property type="match status" value="2"/>
</dbReference>
<evidence type="ECO:0000313" key="20">
    <source>
        <dbReference type="RefSeq" id="XP_032830845.1"/>
    </source>
</evidence>
<dbReference type="RefSeq" id="XP_032830844.1">
    <property type="nucleotide sequence ID" value="XM_032974953.1"/>
</dbReference>
<dbReference type="InterPro" id="IPR017957">
    <property type="entry name" value="P_trefoil_CS"/>
</dbReference>
<name>A0AAJ7XF08_PETMA</name>
<evidence type="ECO:0000256" key="12">
    <source>
        <dbReference type="PROSITE-ProRule" id="PRU00779"/>
    </source>
</evidence>
<dbReference type="PROSITE" id="PS00707">
    <property type="entry name" value="GLYCOSYL_HYDROL_F31_2"/>
    <property type="match status" value="2"/>
</dbReference>
<organism evidence="15 18">
    <name type="scientific">Petromyzon marinus</name>
    <name type="common">Sea lamprey</name>
    <dbReference type="NCBI Taxonomy" id="7757"/>
    <lineage>
        <taxon>Eukaryota</taxon>
        <taxon>Metazoa</taxon>
        <taxon>Chordata</taxon>
        <taxon>Craniata</taxon>
        <taxon>Vertebrata</taxon>
        <taxon>Cyclostomata</taxon>
        <taxon>Hyperoartia</taxon>
        <taxon>Petromyzontiformes</taxon>
        <taxon>Petromyzontidae</taxon>
        <taxon>Petromyzon</taxon>
    </lineage>
</organism>
<dbReference type="Proteomes" id="UP001318040">
    <property type="component" value="Chromosome 55"/>
</dbReference>
<dbReference type="PROSITE" id="PS00129">
    <property type="entry name" value="GLYCOSYL_HYDROL_F31_1"/>
    <property type="match status" value="2"/>
</dbReference>